<keyword evidence="2" id="KW-0274">FAD</keyword>
<name>A0AAE1EZ05_PETCI</name>
<dbReference type="EMBL" id="JAWQEG010003807">
    <property type="protein sequence ID" value="KAK3864374.1"/>
    <property type="molecule type" value="Genomic_DNA"/>
</dbReference>
<dbReference type="Pfam" id="PF00732">
    <property type="entry name" value="GMC_oxred_N"/>
    <property type="match status" value="2"/>
</dbReference>
<evidence type="ECO:0000313" key="6">
    <source>
        <dbReference type="EMBL" id="KAK3864374.1"/>
    </source>
</evidence>
<proteinExistence type="inferred from homology"/>
<dbReference type="Gene3D" id="3.50.50.60">
    <property type="entry name" value="FAD/NAD(P)-binding domain"/>
    <property type="match status" value="1"/>
</dbReference>
<evidence type="ECO:0000256" key="2">
    <source>
        <dbReference type="PIRSR" id="PIRSR000137-2"/>
    </source>
</evidence>
<feature type="domain" description="Glucose-methanol-choline oxidoreductase N-terminal" evidence="4">
    <location>
        <begin position="168"/>
        <end position="316"/>
    </location>
</feature>
<gene>
    <name evidence="6" type="ORF">Pcinc_029932</name>
</gene>
<comment type="cofactor">
    <cofactor evidence="2">
        <name>FAD</name>
        <dbReference type="ChEBI" id="CHEBI:57692"/>
    </cofactor>
</comment>
<evidence type="ECO:0008006" key="8">
    <source>
        <dbReference type="Google" id="ProtNLM"/>
    </source>
</evidence>
<dbReference type="Pfam" id="PF05199">
    <property type="entry name" value="GMC_oxred_C"/>
    <property type="match status" value="1"/>
</dbReference>
<dbReference type="AlphaFoldDB" id="A0AAE1EZ05"/>
<feature type="binding site" evidence="2">
    <location>
        <position position="237"/>
    </location>
    <ligand>
        <name>FAD</name>
        <dbReference type="ChEBI" id="CHEBI:57692"/>
    </ligand>
</feature>
<dbReference type="PIRSF" id="PIRSF000137">
    <property type="entry name" value="Alcohol_oxidase"/>
    <property type="match status" value="1"/>
</dbReference>
<evidence type="ECO:0000259" key="4">
    <source>
        <dbReference type="Pfam" id="PF00732"/>
    </source>
</evidence>
<evidence type="ECO:0000256" key="3">
    <source>
        <dbReference type="SAM" id="MobiDB-lite"/>
    </source>
</evidence>
<feature type="compositionally biased region" description="Basic and acidic residues" evidence="3">
    <location>
        <begin position="115"/>
        <end position="125"/>
    </location>
</feature>
<dbReference type="PANTHER" id="PTHR11552:SF188">
    <property type="entry name" value="NEITHER INACTIVATION NOR AFTERPOTENTIAL PROTEIN G"/>
    <property type="match status" value="1"/>
</dbReference>
<dbReference type="GO" id="GO:0016614">
    <property type="term" value="F:oxidoreductase activity, acting on CH-OH group of donors"/>
    <property type="evidence" value="ECO:0007669"/>
    <property type="project" value="InterPro"/>
</dbReference>
<sequence>VLLIEDGGEEPWLSSIPLAAPLMQKSRLDWQHLTLPQKHSSLALVDKRSAWPRGRVLGGCSTINYNIHMLGSPMDFDVWEEQYGATGWGFDEMLKFSNKAECRRLRPKIFKQEECSNEPTKDNKKQGCKNNKNNNNTKNREGVGRRGVQHTRQHQDTVQCYDPPVRTLTSKSTLTQAFLDAGKELGIPVGNLNDDIDHGVMAASTTVYKGTRWSNVRGYLRPALTRPNLHVLLHTHVNKVLFEDGRAMGVQFIQWDNPSFNGTVYTRGEVLLSTGTIHTPVILTHSGIAPRSLLHKLKIPLVSDVLGVGANLQDHLNLPIYVSLTKPVSLNPDKLRSITNLWQYFVNGGKGDMGRAAIEGVGAIKGSSGGGKEGQSSQPDLGIILFNMAAVDKHMYSAVSNIKMEYFEELFPGMENQSAEGFIFLASCLHPKSRGDVVVVSPDPRYAPAIDPNYLAHPYDRTCMRDAFKMAVRLARTKAFRDLGASVHLPRFPECVGGVGGGDGDGTVDDTKIRYKDYVDCVVRVAAITGYHPIGTARLGNPNTDPYAVVDPTLSVVGVERLRVVDGSVMPTLTSGTPNSVITVIAEKAAHMIKERWGNGSSLADEKLCYSSPECEDELLASVNIATPTATHLTTTLTLTLTLVHFRAYFLL</sequence>
<dbReference type="InterPro" id="IPR007867">
    <property type="entry name" value="GMC_OxRtase_C"/>
</dbReference>
<dbReference type="InterPro" id="IPR012132">
    <property type="entry name" value="GMC_OxRdtase"/>
</dbReference>
<feature type="domain" description="Glucose-methanol-choline oxidoreductase N-terminal" evidence="4">
    <location>
        <begin position="45"/>
        <end position="161"/>
    </location>
</feature>
<dbReference type="InterPro" id="IPR036188">
    <property type="entry name" value="FAD/NAD-bd_sf"/>
</dbReference>
<reference evidence="6" key="1">
    <citation type="submission" date="2023-10" db="EMBL/GenBank/DDBJ databases">
        <title>Genome assemblies of two species of porcelain crab, Petrolisthes cinctipes and Petrolisthes manimaculis (Anomura: Porcellanidae).</title>
        <authorList>
            <person name="Angst P."/>
        </authorList>
    </citation>
    <scope>NUCLEOTIDE SEQUENCE</scope>
    <source>
        <strain evidence="6">PB745_01</strain>
        <tissue evidence="6">Gill</tissue>
    </source>
</reference>
<dbReference type="PANTHER" id="PTHR11552">
    <property type="entry name" value="GLUCOSE-METHANOL-CHOLINE GMC OXIDOREDUCTASE"/>
    <property type="match status" value="1"/>
</dbReference>
<feature type="binding site" evidence="2">
    <location>
        <position position="56"/>
    </location>
    <ligand>
        <name>FAD</name>
        <dbReference type="ChEBI" id="CHEBI:57692"/>
    </ligand>
</feature>
<feature type="domain" description="Glucose-methanol-choline oxidoreductase C-terminal" evidence="5">
    <location>
        <begin position="431"/>
        <end position="586"/>
    </location>
</feature>
<dbReference type="GO" id="GO:0050660">
    <property type="term" value="F:flavin adenine dinucleotide binding"/>
    <property type="evidence" value="ECO:0007669"/>
    <property type="project" value="InterPro"/>
</dbReference>
<comment type="similarity">
    <text evidence="1">Belongs to the GMC oxidoreductase family.</text>
</comment>
<dbReference type="SUPFAM" id="SSF54373">
    <property type="entry name" value="FAD-linked reductases, C-terminal domain"/>
    <property type="match status" value="1"/>
</dbReference>
<comment type="caution">
    <text evidence="6">The sequence shown here is derived from an EMBL/GenBank/DDBJ whole genome shotgun (WGS) entry which is preliminary data.</text>
</comment>
<keyword evidence="2" id="KW-0285">Flavoprotein</keyword>
<dbReference type="Proteomes" id="UP001286313">
    <property type="component" value="Unassembled WGS sequence"/>
</dbReference>
<keyword evidence="7" id="KW-1185">Reference proteome</keyword>
<dbReference type="SUPFAM" id="SSF51905">
    <property type="entry name" value="FAD/NAD(P)-binding domain"/>
    <property type="match status" value="1"/>
</dbReference>
<evidence type="ECO:0000313" key="7">
    <source>
        <dbReference type="Proteomes" id="UP001286313"/>
    </source>
</evidence>
<evidence type="ECO:0000259" key="5">
    <source>
        <dbReference type="Pfam" id="PF05199"/>
    </source>
</evidence>
<dbReference type="InterPro" id="IPR000172">
    <property type="entry name" value="GMC_OxRdtase_N"/>
</dbReference>
<feature type="compositionally biased region" description="Low complexity" evidence="3">
    <location>
        <begin position="128"/>
        <end position="137"/>
    </location>
</feature>
<protein>
    <recommendedName>
        <fullName evidence="8">Glucose dehydrogenase</fullName>
    </recommendedName>
</protein>
<organism evidence="6 7">
    <name type="scientific">Petrolisthes cinctipes</name>
    <name type="common">Flat porcelain crab</name>
    <dbReference type="NCBI Taxonomy" id="88211"/>
    <lineage>
        <taxon>Eukaryota</taxon>
        <taxon>Metazoa</taxon>
        <taxon>Ecdysozoa</taxon>
        <taxon>Arthropoda</taxon>
        <taxon>Crustacea</taxon>
        <taxon>Multicrustacea</taxon>
        <taxon>Malacostraca</taxon>
        <taxon>Eumalacostraca</taxon>
        <taxon>Eucarida</taxon>
        <taxon>Decapoda</taxon>
        <taxon>Pleocyemata</taxon>
        <taxon>Anomura</taxon>
        <taxon>Galatheoidea</taxon>
        <taxon>Porcellanidae</taxon>
        <taxon>Petrolisthes</taxon>
    </lineage>
</organism>
<dbReference type="Gene3D" id="3.30.560.10">
    <property type="entry name" value="Glucose Oxidase, domain 3"/>
    <property type="match status" value="1"/>
</dbReference>
<feature type="binding site" evidence="2">
    <location>
        <position position="567"/>
    </location>
    <ligand>
        <name>FAD</name>
        <dbReference type="ChEBI" id="CHEBI:57692"/>
    </ligand>
</feature>
<evidence type="ECO:0000256" key="1">
    <source>
        <dbReference type="ARBA" id="ARBA00010790"/>
    </source>
</evidence>
<feature type="region of interest" description="Disordered" evidence="3">
    <location>
        <begin position="115"/>
        <end position="157"/>
    </location>
</feature>
<accession>A0AAE1EZ05</accession>
<feature type="non-terminal residue" evidence="6">
    <location>
        <position position="1"/>
    </location>
</feature>